<dbReference type="GO" id="GO:0003924">
    <property type="term" value="F:GTPase activity"/>
    <property type="evidence" value="ECO:0007669"/>
    <property type="project" value="InterPro"/>
</dbReference>
<comment type="subcellular location">
    <subcellularLocation>
        <location evidence="1">Cell membrane</location>
        <topology evidence="1">Lipid-anchor</topology>
    </subcellularLocation>
</comment>
<reference evidence="9" key="2">
    <citation type="submission" date="2025-08" db="UniProtKB">
        <authorList>
            <consortium name="Ensembl"/>
        </authorList>
    </citation>
    <scope>IDENTIFICATION</scope>
    <source>
        <strain evidence="9">Thoroughbred</strain>
    </source>
</reference>
<feature type="region of interest" description="Disordered" evidence="8">
    <location>
        <begin position="1"/>
        <end position="143"/>
    </location>
</feature>
<evidence type="ECO:0000313" key="10">
    <source>
        <dbReference type="Proteomes" id="UP000002281"/>
    </source>
</evidence>
<evidence type="ECO:0000256" key="7">
    <source>
        <dbReference type="ARBA" id="ARBA00023288"/>
    </source>
</evidence>
<sequence>VPESPLPPSPYPRSPRRGPQHRTSPRLRAPGSAGVPRVGAGPGRRRRAGARPAPGPCRALGSRPWGSGCPIPRARPRPAWRLEPRAGGAGRSDPGDPADSRKRGGGGGGGRRGRRFLAPPGASRQPSEPCQRPGPPFPAPSHDEDLVQRQLRAQRARQKLLPHGGAGRLAGGQELHRLPLPQRPLRRPVHTHHRGLPPQSLQHPWGHVPAGHPGHVRQPPLPRHAQALHPYRLKDVSWPMQRVEAGVVWALEAGVHLLVHDLFKEQRALAGCWAPGDVFILVFSLDNRESFDEVKRLQKQILEVKSCLKNKTKEAAELPMVICGNKNDHGELCRQVPATEAELLVSGDENCAYFEVSAKKNTNVDEMFYVLFSMAKLPHEMSPALHRKISVQYGDAFHPRPFCMRRVKEMDAYGMVSPFARRPSVNSDLKYIKAKVLREGQARERDKCTIQ</sequence>
<dbReference type="PROSITE" id="PS51419">
    <property type="entry name" value="RAB"/>
    <property type="match status" value="1"/>
</dbReference>
<evidence type="ECO:0000256" key="2">
    <source>
        <dbReference type="ARBA" id="ARBA00022475"/>
    </source>
</evidence>
<dbReference type="FunCoup" id="A0A3Q2I8V2">
    <property type="interactions" value="308"/>
</dbReference>
<dbReference type="SUPFAM" id="SSF52540">
    <property type="entry name" value="P-loop containing nucleoside triphosphate hydrolases"/>
    <property type="match status" value="1"/>
</dbReference>
<dbReference type="SMART" id="SM00175">
    <property type="entry name" value="RAB"/>
    <property type="match status" value="1"/>
</dbReference>
<dbReference type="AlphaFoldDB" id="A0A3Q2I8V2"/>
<gene>
    <name evidence="9 11" type="primary">RASD2</name>
</gene>
<dbReference type="PaxDb" id="9796-ENSECAP00000043849"/>
<reference evidence="9 10" key="1">
    <citation type="journal article" date="2009" name="Science">
        <title>Genome sequence, comparative analysis, and population genetics of the domestic horse.</title>
        <authorList>
            <consortium name="Broad Institute Genome Sequencing Platform"/>
            <consortium name="Broad Institute Whole Genome Assembly Team"/>
            <person name="Wade C.M."/>
            <person name="Giulotto E."/>
            <person name="Sigurdsson S."/>
            <person name="Zoli M."/>
            <person name="Gnerre S."/>
            <person name="Imsland F."/>
            <person name="Lear T.L."/>
            <person name="Adelson D.L."/>
            <person name="Bailey E."/>
            <person name="Bellone R.R."/>
            <person name="Bloecker H."/>
            <person name="Distl O."/>
            <person name="Edgar R.C."/>
            <person name="Garber M."/>
            <person name="Leeb T."/>
            <person name="Mauceli E."/>
            <person name="MacLeod J.N."/>
            <person name="Penedo M.C.T."/>
            <person name="Raison J.M."/>
            <person name="Sharpe T."/>
            <person name="Vogel J."/>
            <person name="Andersson L."/>
            <person name="Antczak D.F."/>
            <person name="Biagi T."/>
            <person name="Binns M.M."/>
            <person name="Chowdhary B.P."/>
            <person name="Coleman S.J."/>
            <person name="Della Valle G."/>
            <person name="Fryc S."/>
            <person name="Guerin G."/>
            <person name="Hasegawa T."/>
            <person name="Hill E.W."/>
            <person name="Jurka J."/>
            <person name="Kiialainen A."/>
            <person name="Lindgren G."/>
            <person name="Liu J."/>
            <person name="Magnani E."/>
            <person name="Mickelson J.R."/>
            <person name="Murray J."/>
            <person name="Nergadze S.G."/>
            <person name="Onofrio R."/>
            <person name="Pedroni S."/>
            <person name="Piras M.F."/>
            <person name="Raudsepp T."/>
            <person name="Rocchi M."/>
            <person name="Roeed K.H."/>
            <person name="Ryder O.A."/>
            <person name="Searle S."/>
            <person name="Skow L."/>
            <person name="Swinburne J.E."/>
            <person name="Syvaenen A.C."/>
            <person name="Tozaki T."/>
            <person name="Valberg S.J."/>
            <person name="Vaudin M."/>
            <person name="White J.R."/>
            <person name="Zody M.C."/>
            <person name="Lander E.S."/>
            <person name="Lindblad-Toh K."/>
        </authorList>
    </citation>
    <scope>NUCLEOTIDE SEQUENCE [LARGE SCALE GENOMIC DNA]</scope>
    <source>
        <strain evidence="9 10">Thoroughbred</strain>
    </source>
</reference>
<evidence type="ECO:0000313" key="11">
    <source>
        <dbReference type="VGNC" id="VGNC:22194"/>
    </source>
</evidence>
<keyword evidence="10" id="KW-1185">Reference proteome</keyword>
<dbReference type="PANTHER" id="PTHR46149:SF1">
    <property type="entry name" value="GTP-BINDING PROTEIN RHES"/>
    <property type="match status" value="1"/>
</dbReference>
<evidence type="ECO:0000313" key="9">
    <source>
        <dbReference type="Ensembl" id="ENSECAP00000043849.3"/>
    </source>
</evidence>
<dbReference type="Ensembl" id="ENSECAT00000059948.3">
    <property type="protein sequence ID" value="ENSECAP00000043849.3"/>
    <property type="gene ID" value="ENSECAG00000038427.3"/>
</dbReference>
<dbReference type="Proteomes" id="UP000002281">
    <property type="component" value="Chromosome 28"/>
</dbReference>
<feature type="compositionally biased region" description="Basic residues" evidence="8">
    <location>
        <begin position="14"/>
        <end position="25"/>
    </location>
</feature>
<evidence type="ECO:0000256" key="8">
    <source>
        <dbReference type="SAM" id="MobiDB-lite"/>
    </source>
</evidence>
<evidence type="ECO:0000256" key="5">
    <source>
        <dbReference type="ARBA" id="ARBA00023134"/>
    </source>
</evidence>
<dbReference type="GeneTree" id="ENSGT00940000161129"/>
<name>A0A3Q2I8V2_HORSE</name>
<keyword evidence="2" id="KW-1003">Cell membrane</keyword>
<evidence type="ECO:0000256" key="4">
    <source>
        <dbReference type="ARBA" id="ARBA00022741"/>
    </source>
</evidence>
<keyword evidence="3" id="KW-0488">Methylation</keyword>
<dbReference type="InterPro" id="IPR052236">
    <property type="entry name" value="Small_GTPase_RasD"/>
</dbReference>
<dbReference type="Bgee" id="ENSECAG00000038427">
    <property type="expression patterns" value="Expressed in prefrontal cortex and 15 other cell types or tissues"/>
</dbReference>
<accession>A0A3Q2I8V2</accession>
<dbReference type="PANTHER" id="PTHR46149">
    <property type="entry name" value="MIP08469P"/>
    <property type="match status" value="1"/>
</dbReference>
<dbReference type="GO" id="GO:0005525">
    <property type="term" value="F:GTP binding"/>
    <property type="evidence" value="ECO:0007669"/>
    <property type="project" value="UniProtKB-KW"/>
</dbReference>
<evidence type="ECO:0000256" key="6">
    <source>
        <dbReference type="ARBA" id="ARBA00023136"/>
    </source>
</evidence>
<feature type="compositionally biased region" description="Low complexity" evidence="8">
    <location>
        <begin position="50"/>
        <end position="59"/>
    </location>
</feature>
<keyword evidence="4" id="KW-0547">Nucleotide-binding</keyword>
<dbReference type="InParanoid" id="A0A3Q2I8V2"/>
<protein>
    <submittedName>
        <fullName evidence="9">RASD family member 2</fullName>
    </submittedName>
</protein>
<keyword evidence="6" id="KW-0472">Membrane</keyword>
<keyword evidence="5" id="KW-0342">GTP-binding</keyword>
<dbReference type="GO" id="GO:0005886">
    <property type="term" value="C:plasma membrane"/>
    <property type="evidence" value="ECO:0007669"/>
    <property type="project" value="UniProtKB-SubCell"/>
</dbReference>
<dbReference type="InterPro" id="IPR027417">
    <property type="entry name" value="P-loop_NTPase"/>
</dbReference>
<dbReference type="Pfam" id="PF00071">
    <property type="entry name" value="Ras"/>
    <property type="match status" value="1"/>
</dbReference>
<organism evidence="9 10">
    <name type="scientific">Equus caballus</name>
    <name type="common">Horse</name>
    <dbReference type="NCBI Taxonomy" id="9796"/>
    <lineage>
        <taxon>Eukaryota</taxon>
        <taxon>Metazoa</taxon>
        <taxon>Chordata</taxon>
        <taxon>Craniata</taxon>
        <taxon>Vertebrata</taxon>
        <taxon>Euteleostomi</taxon>
        <taxon>Mammalia</taxon>
        <taxon>Eutheria</taxon>
        <taxon>Laurasiatheria</taxon>
        <taxon>Perissodactyla</taxon>
        <taxon>Equidae</taxon>
        <taxon>Equus</taxon>
    </lineage>
</organism>
<dbReference type="STRING" id="9796.ENSECAP00000043849"/>
<keyword evidence="7" id="KW-0449">Lipoprotein</keyword>
<dbReference type="Gene3D" id="3.40.50.300">
    <property type="entry name" value="P-loop containing nucleotide triphosphate hydrolases"/>
    <property type="match status" value="1"/>
</dbReference>
<dbReference type="PROSITE" id="PS51421">
    <property type="entry name" value="RAS"/>
    <property type="match status" value="1"/>
</dbReference>
<dbReference type="VGNC" id="VGNC:22194">
    <property type="gene designation" value="RASD2"/>
</dbReference>
<reference evidence="9" key="3">
    <citation type="submission" date="2025-09" db="UniProtKB">
        <authorList>
            <consortium name="Ensembl"/>
        </authorList>
    </citation>
    <scope>IDENTIFICATION</scope>
    <source>
        <strain evidence="9">Thoroughbred</strain>
    </source>
</reference>
<evidence type="ECO:0000256" key="3">
    <source>
        <dbReference type="ARBA" id="ARBA00022481"/>
    </source>
</evidence>
<dbReference type="SMART" id="SM00173">
    <property type="entry name" value="RAS"/>
    <property type="match status" value="1"/>
</dbReference>
<dbReference type="PRINTS" id="PR00449">
    <property type="entry name" value="RASTRNSFRMNG"/>
</dbReference>
<evidence type="ECO:0000256" key="1">
    <source>
        <dbReference type="ARBA" id="ARBA00004193"/>
    </source>
</evidence>
<dbReference type="InterPro" id="IPR001806">
    <property type="entry name" value="Small_GTPase"/>
</dbReference>
<feature type="compositionally biased region" description="Low complexity" evidence="8">
    <location>
        <begin position="29"/>
        <end position="39"/>
    </location>
</feature>
<feature type="compositionally biased region" description="Pro residues" evidence="8">
    <location>
        <begin position="1"/>
        <end position="13"/>
    </location>
</feature>
<proteinExistence type="predicted"/>